<dbReference type="Gene3D" id="3.40.220.10">
    <property type="entry name" value="Leucine Aminopeptidase, subunit E, domain 1"/>
    <property type="match status" value="1"/>
</dbReference>
<dbReference type="OrthoDB" id="6133115at2759"/>
<feature type="region of interest" description="Disordered" evidence="1">
    <location>
        <begin position="330"/>
        <end position="511"/>
    </location>
</feature>
<dbReference type="PANTHER" id="PTHR11106">
    <property type="entry name" value="GANGLIOSIDE INDUCED DIFFERENTIATION ASSOCIATED PROTEIN 2-RELATED"/>
    <property type="match status" value="1"/>
</dbReference>
<dbReference type="PROSITE" id="PS51154">
    <property type="entry name" value="MACRO"/>
    <property type="match status" value="1"/>
</dbReference>
<dbReference type="GO" id="GO:0005654">
    <property type="term" value="C:nucleoplasm"/>
    <property type="evidence" value="ECO:0007669"/>
    <property type="project" value="TreeGrafter"/>
</dbReference>
<dbReference type="SMART" id="SM00506">
    <property type="entry name" value="A1pp"/>
    <property type="match status" value="1"/>
</dbReference>
<name>A0A8J1U104_OWEFU</name>
<dbReference type="Pfam" id="PF01661">
    <property type="entry name" value="Macro"/>
    <property type="match status" value="1"/>
</dbReference>
<feature type="compositionally biased region" description="Polar residues" evidence="1">
    <location>
        <begin position="389"/>
        <end position="416"/>
    </location>
</feature>
<accession>A0A8J1U104</accession>
<comment type="caution">
    <text evidence="2">The sequence shown here is derived from an EMBL/GenBank/DDBJ whole genome shotgun (WGS) entry which is preliminary data.</text>
</comment>
<dbReference type="InterPro" id="IPR002589">
    <property type="entry name" value="Macro_dom"/>
</dbReference>
<dbReference type="PANTHER" id="PTHR11106:SF27">
    <property type="entry name" value="MACRO DOMAIN-CONTAINING PROTEIN"/>
    <property type="match status" value="1"/>
</dbReference>
<dbReference type="Proteomes" id="UP000749559">
    <property type="component" value="Unassembled WGS sequence"/>
</dbReference>
<dbReference type="GO" id="GO:0140293">
    <property type="term" value="F:ADP-ribosylglutamate hydrolase activity"/>
    <property type="evidence" value="ECO:0007669"/>
    <property type="project" value="TreeGrafter"/>
</dbReference>
<dbReference type="AlphaFoldDB" id="A0A8J1U104"/>
<dbReference type="GO" id="GO:0042278">
    <property type="term" value="P:purine nucleoside metabolic process"/>
    <property type="evidence" value="ECO:0007669"/>
    <property type="project" value="TreeGrafter"/>
</dbReference>
<organism evidence="2 3">
    <name type="scientific">Owenia fusiformis</name>
    <name type="common">Polychaete worm</name>
    <dbReference type="NCBI Taxonomy" id="6347"/>
    <lineage>
        <taxon>Eukaryota</taxon>
        <taxon>Metazoa</taxon>
        <taxon>Spiralia</taxon>
        <taxon>Lophotrochozoa</taxon>
        <taxon>Annelida</taxon>
        <taxon>Polychaeta</taxon>
        <taxon>Sedentaria</taxon>
        <taxon>Canalipalpata</taxon>
        <taxon>Sabellida</taxon>
        <taxon>Oweniida</taxon>
        <taxon>Oweniidae</taxon>
        <taxon>Owenia</taxon>
    </lineage>
</organism>
<sequence>MTSYILRISRITRIERFCSSHSSNFGRGTLLKVDFDQSCHFSKKFYFRFHPGSSKHKDSRFAHSPVIMAGVLTTIWDKLRGHRAAATYSGPSPQVLAEQERIAKMPIEEKRKHYRCREHYKVLKDVPTWNEYFHKNITEKTNKGPKSEVSSALNDKVSIWQGDITQLEIDCIANAANSSLLGGGGVDGAIHAAAGSWLYKECKELNGCDTGDAKLTSGYNLPAKYVVHTVGPIGEKPNELKACYDNCLAFMKESENGQNIASLALPCISTGVYGYPNLNAAEIAISKVRKFLEEHGEKVDRVIFCLFLNKDVAIYERLMQIYFPVAEREHPVTDPGGDPQAVNEGETEESRKPEETTDQAVKASKPVPKAEIEKVDESKESQNRDKNSQENNVPNEQDSQETPVAQTLEMSDESMSQDTDTQNTDTQDNEDKPQDMETHELARSETVEMLSQEEKDVKDNTDNIGNTGNMDSKVDSKAAGDMENVNNSPIVSPEKKRRSSDENAQEQDSKL</sequence>
<dbReference type="InterPro" id="IPR043472">
    <property type="entry name" value="Macro_dom-like"/>
</dbReference>
<feature type="compositionally biased region" description="Basic and acidic residues" evidence="1">
    <location>
        <begin position="368"/>
        <end position="388"/>
    </location>
</feature>
<dbReference type="SUPFAM" id="SSF52949">
    <property type="entry name" value="Macro domain-like"/>
    <property type="match status" value="1"/>
</dbReference>
<keyword evidence="3" id="KW-1185">Reference proteome</keyword>
<dbReference type="CDD" id="cd02908">
    <property type="entry name" value="Macro_OAADPr_deacetylase"/>
    <property type="match status" value="1"/>
</dbReference>
<dbReference type="GO" id="GO:0140291">
    <property type="term" value="P:peptidyl-glutamate ADP-deribosylation"/>
    <property type="evidence" value="ECO:0007669"/>
    <property type="project" value="TreeGrafter"/>
</dbReference>
<evidence type="ECO:0000313" key="3">
    <source>
        <dbReference type="Proteomes" id="UP000749559"/>
    </source>
</evidence>
<proteinExistence type="predicted"/>
<dbReference type="EMBL" id="CAIIXF020000008">
    <property type="protein sequence ID" value="CAH1792039.1"/>
    <property type="molecule type" value="Genomic_DNA"/>
</dbReference>
<feature type="compositionally biased region" description="Low complexity" evidence="1">
    <location>
        <begin position="417"/>
        <end position="426"/>
    </location>
</feature>
<protein>
    <submittedName>
        <fullName evidence="2">Uncharacterized protein</fullName>
    </submittedName>
</protein>
<feature type="compositionally biased region" description="Basic and acidic residues" evidence="1">
    <location>
        <begin position="429"/>
        <end position="461"/>
    </location>
</feature>
<reference evidence="2" key="1">
    <citation type="submission" date="2022-03" db="EMBL/GenBank/DDBJ databases">
        <authorList>
            <person name="Martin C."/>
        </authorList>
    </citation>
    <scope>NUCLEOTIDE SEQUENCE</scope>
</reference>
<dbReference type="GO" id="GO:0006974">
    <property type="term" value="P:DNA damage response"/>
    <property type="evidence" value="ECO:0007669"/>
    <property type="project" value="TreeGrafter"/>
</dbReference>
<gene>
    <name evidence="2" type="ORF">OFUS_LOCUS17063</name>
</gene>
<evidence type="ECO:0000313" key="2">
    <source>
        <dbReference type="EMBL" id="CAH1792039.1"/>
    </source>
</evidence>
<evidence type="ECO:0000256" key="1">
    <source>
        <dbReference type="SAM" id="MobiDB-lite"/>
    </source>
</evidence>